<evidence type="ECO:0000256" key="5">
    <source>
        <dbReference type="HAMAP-Rule" id="MF_00050"/>
    </source>
</evidence>
<dbReference type="GO" id="GO:0003746">
    <property type="term" value="F:translation elongation factor activity"/>
    <property type="evidence" value="ECO:0007669"/>
    <property type="project" value="UniProtKB-UniRule"/>
</dbReference>
<comment type="function">
    <text evidence="5">Associates with the EF-Tu.GDP complex and induces the exchange of GDP to GTP. It remains bound to the aminoacyl-tRNA.EF-Tu.GTP complex up to the GTP hydrolysis stage on the ribosome.</text>
</comment>
<feature type="region of interest" description="Involved in Mg(2+) ion dislocation from EF-Tu" evidence="5">
    <location>
        <begin position="81"/>
        <end position="84"/>
    </location>
</feature>
<evidence type="ECO:0000256" key="2">
    <source>
        <dbReference type="ARBA" id="ARBA00016956"/>
    </source>
</evidence>
<dbReference type="PANTHER" id="PTHR11741">
    <property type="entry name" value="ELONGATION FACTOR TS"/>
    <property type="match status" value="1"/>
</dbReference>
<sequence>MPIDTEKIKRLRDSTGLSFGEINKALAESGGDESKAMDILKVRGALSAAKRSSRSVKEGVVEAYVHSTKKLAVLVEVLCETDFVARNVEFQKLAHDVAMHIAAMKPSVPAELLEQPFVKDQDITIQDLLNQYIAKLGENVQIGQFHIMEL</sequence>
<comment type="caution">
    <text evidence="7">The sequence shown here is derived from an EMBL/GenBank/DDBJ whole genome shotgun (WGS) entry which is preliminary data.</text>
</comment>
<proteinExistence type="inferred from homology"/>
<evidence type="ECO:0000259" key="6">
    <source>
        <dbReference type="Pfam" id="PF00889"/>
    </source>
</evidence>
<dbReference type="GO" id="GO:0005737">
    <property type="term" value="C:cytoplasm"/>
    <property type="evidence" value="ECO:0007669"/>
    <property type="project" value="UniProtKB-SubCell"/>
</dbReference>
<organism evidence="7 8">
    <name type="scientific">Candidatus Yanofskybacteria bacterium GW2011_GWA2_41_22</name>
    <dbReference type="NCBI Taxonomy" id="1619023"/>
    <lineage>
        <taxon>Bacteria</taxon>
        <taxon>Candidatus Yanofskyibacteriota</taxon>
    </lineage>
</organism>
<evidence type="ECO:0000256" key="1">
    <source>
        <dbReference type="ARBA" id="ARBA00005532"/>
    </source>
</evidence>
<dbReference type="AlphaFoldDB" id="A0A0G0VKB6"/>
<feature type="domain" description="Translation elongation factor EFTs/EF1B dimerisation" evidence="6">
    <location>
        <begin position="72"/>
        <end position="149"/>
    </location>
</feature>
<dbReference type="EMBL" id="LCBA01000007">
    <property type="protein sequence ID" value="KKS01284.1"/>
    <property type="molecule type" value="Genomic_DNA"/>
</dbReference>
<dbReference type="InterPro" id="IPR036402">
    <property type="entry name" value="EF-Ts_dimer_sf"/>
</dbReference>
<evidence type="ECO:0000256" key="4">
    <source>
        <dbReference type="ARBA" id="ARBA00022917"/>
    </source>
</evidence>
<dbReference type="Gene3D" id="3.30.479.20">
    <property type="entry name" value="Elongation factor Ts, dimerisation domain"/>
    <property type="match status" value="1"/>
</dbReference>
<dbReference type="InterPro" id="IPR014039">
    <property type="entry name" value="Transl_elong_EFTs/EF1B_dimer"/>
</dbReference>
<dbReference type="SUPFAM" id="SSF46934">
    <property type="entry name" value="UBA-like"/>
    <property type="match status" value="1"/>
</dbReference>
<keyword evidence="3 5" id="KW-0251">Elongation factor</keyword>
<name>A0A0G0VKB6_9BACT</name>
<comment type="subcellular location">
    <subcellularLocation>
        <location evidence="5">Cytoplasm</location>
    </subcellularLocation>
</comment>
<dbReference type="InterPro" id="IPR001816">
    <property type="entry name" value="Transl_elong_EFTs/EF1B"/>
</dbReference>
<dbReference type="Pfam" id="PF00889">
    <property type="entry name" value="EF_TS"/>
    <property type="match status" value="1"/>
</dbReference>
<dbReference type="PANTHER" id="PTHR11741:SF0">
    <property type="entry name" value="ELONGATION FACTOR TS, MITOCHONDRIAL"/>
    <property type="match status" value="1"/>
</dbReference>
<evidence type="ECO:0000256" key="3">
    <source>
        <dbReference type="ARBA" id="ARBA00022768"/>
    </source>
</evidence>
<gene>
    <name evidence="5" type="primary">tsf</name>
    <name evidence="7" type="ORF">UU54_C0007G0003</name>
</gene>
<evidence type="ECO:0000313" key="7">
    <source>
        <dbReference type="EMBL" id="KKS01284.1"/>
    </source>
</evidence>
<dbReference type="Proteomes" id="UP000033903">
    <property type="component" value="Unassembled WGS sequence"/>
</dbReference>
<protein>
    <recommendedName>
        <fullName evidence="2 5">Elongation factor Ts</fullName>
        <shortName evidence="5">EF-Ts</shortName>
    </recommendedName>
</protein>
<comment type="similarity">
    <text evidence="1 5">Belongs to the EF-Ts family.</text>
</comment>
<reference evidence="7 8" key="1">
    <citation type="journal article" date="2015" name="Nature">
        <title>rRNA introns, odd ribosomes, and small enigmatic genomes across a large radiation of phyla.</title>
        <authorList>
            <person name="Brown C.T."/>
            <person name="Hug L.A."/>
            <person name="Thomas B.C."/>
            <person name="Sharon I."/>
            <person name="Castelle C.J."/>
            <person name="Singh A."/>
            <person name="Wilkins M.J."/>
            <person name="Williams K.H."/>
            <person name="Banfield J.F."/>
        </authorList>
    </citation>
    <scope>NUCLEOTIDE SEQUENCE [LARGE SCALE GENOMIC DNA]</scope>
</reference>
<dbReference type="HAMAP" id="MF_00050">
    <property type="entry name" value="EF_Ts"/>
    <property type="match status" value="1"/>
</dbReference>
<dbReference type="InterPro" id="IPR009060">
    <property type="entry name" value="UBA-like_sf"/>
</dbReference>
<dbReference type="SUPFAM" id="SSF54713">
    <property type="entry name" value="Elongation factor Ts (EF-Ts), dimerisation domain"/>
    <property type="match status" value="1"/>
</dbReference>
<accession>A0A0G0VKB6</accession>
<evidence type="ECO:0000313" key="8">
    <source>
        <dbReference type="Proteomes" id="UP000033903"/>
    </source>
</evidence>
<keyword evidence="5" id="KW-0963">Cytoplasm</keyword>
<keyword evidence="4 5" id="KW-0648">Protein biosynthesis</keyword>
<dbReference type="PATRIC" id="fig|1619023.3.peg.172"/>
<dbReference type="Gene3D" id="1.10.8.10">
    <property type="entry name" value="DNA helicase RuvA subunit, C-terminal domain"/>
    <property type="match status" value="1"/>
</dbReference>